<accession>A0A137P4F2</accession>
<dbReference type="AlphaFoldDB" id="A0A137P4F2"/>
<dbReference type="Pfam" id="PF02558">
    <property type="entry name" value="ApbA"/>
    <property type="match status" value="1"/>
</dbReference>
<reference evidence="3 4" key="1">
    <citation type="journal article" date="2015" name="Genome Biol. Evol.">
        <title>Phylogenomic analyses indicate that early fungi evolved digesting cell walls of algal ancestors of land plants.</title>
        <authorList>
            <person name="Chang Y."/>
            <person name="Wang S."/>
            <person name="Sekimoto S."/>
            <person name="Aerts A.L."/>
            <person name="Choi C."/>
            <person name="Clum A."/>
            <person name="LaButti K.M."/>
            <person name="Lindquist E.A."/>
            <person name="Yee Ngan C."/>
            <person name="Ohm R.A."/>
            <person name="Salamov A.A."/>
            <person name="Grigoriev I.V."/>
            <person name="Spatafora J.W."/>
            <person name="Berbee M.L."/>
        </authorList>
    </citation>
    <scope>NUCLEOTIDE SEQUENCE [LARGE SCALE GENOMIC DNA]</scope>
    <source>
        <strain evidence="3 4">NRRL 28638</strain>
    </source>
</reference>
<name>A0A137P4F2_CONC2</name>
<dbReference type="InterPro" id="IPR013752">
    <property type="entry name" value="KPA_reductase"/>
</dbReference>
<dbReference type="FunFam" id="1.10.1040.10:FF:000017">
    <property type="entry name" value="2-dehydropantoate 2-reductase"/>
    <property type="match status" value="1"/>
</dbReference>
<dbReference type="Pfam" id="PF08546">
    <property type="entry name" value="ApbA_C"/>
    <property type="match status" value="1"/>
</dbReference>
<dbReference type="OMA" id="HIEVECI"/>
<dbReference type="Gene3D" id="3.40.50.720">
    <property type="entry name" value="NAD(P)-binding Rossmann-like Domain"/>
    <property type="match status" value="1"/>
</dbReference>
<proteinExistence type="predicted"/>
<evidence type="ECO:0000313" key="3">
    <source>
        <dbReference type="EMBL" id="KXN69873.1"/>
    </source>
</evidence>
<evidence type="ECO:0000259" key="1">
    <source>
        <dbReference type="Pfam" id="PF02558"/>
    </source>
</evidence>
<keyword evidence="4" id="KW-1185">Reference proteome</keyword>
<dbReference type="InterPro" id="IPR013332">
    <property type="entry name" value="KPR_N"/>
</dbReference>
<dbReference type="Proteomes" id="UP000070444">
    <property type="component" value="Unassembled WGS sequence"/>
</dbReference>
<dbReference type="EMBL" id="KQ964520">
    <property type="protein sequence ID" value="KXN69873.1"/>
    <property type="molecule type" value="Genomic_DNA"/>
</dbReference>
<evidence type="ECO:0000259" key="2">
    <source>
        <dbReference type="Pfam" id="PF08546"/>
    </source>
</evidence>
<gene>
    <name evidence="3" type="ORF">CONCODRAFT_58879</name>
</gene>
<feature type="domain" description="Ketopantoate reductase C-terminal" evidence="2">
    <location>
        <begin position="164"/>
        <end position="288"/>
    </location>
</feature>
<protein>
    <submittedName>
        <fullName evidence="3">6-phosphogluconate dehydrogenase C-terminal domain-like protein</fullName>
    </submittedName>
</protein>
<dbReference type="OrthoDB" id="3609at2759"/>
<dbReference type="InterPro" id="IPR051402">
    <property type="entry name" value="KPR-Related"/>
</dbReference>
<evidence type="ECO:0000313" key="4">
    <source>
        <dbReference type="Proteomes" id="UP000070444"/>
    </source>
</evidence>
<dbReference type="SUPFAM" id="SSF48179">
    <property type="entry name" value="6-phosphogluconate dehydrogenase C-terminal domain-like"/>
    <property type="match status" value="1"/>
</dbReference>
<feature type="domain" description="Ketopantoate reductase N-terminal" evidence="1">
    <location>
        <begin position="2"/>
        <end position="127"/>
    </location>
</feature>
<dbReference type="InterPro" id="IPR008927">
    <property type="entry name" value="6-PGluconate_DH-like_C_sf"/>
</dbReference>
<organism evidence="3 4">
    <name type="scientific">Conidiobolus coronatus (strain ATCC 28846 / CBS 209.66 / NRRL 28638)</name>
    <name type="common">Delacroixia coronata</name>
    <dbReference type="NCBI Taxonomy" id="796925"/>
    <lineage>
        <taxon>Eukaryota</taxon>
        <taxon>Fungi</taxon>
        <taxon>Fungi incertae sedis</taxon>
        <taxon>Zoopagomycota</taxon>
        <taxon>Entomophthoromycotina</taxon>
        <taxon>Entomophthoromycetes</taxon>
        <taxon>Entomophthorales</taxon>
        <taxon>Ancylistaceae</taxon>
        <taxon>Conidiobolus</taxon>
    </lineage>
</organism>
<dbReference type="Gene3D" id="1.10.1040.10">
    <property type="entry name" value="N-(1-d-carboxylethyl)-l-norvaline Dehydrogenase, domain 2"/>
    <property type="match status" value="1"/>
</dbReference>
<dbReference type="PANTHER" id="PTHR21708">
    <property type="entry name" value="PROBABLE 2-DEHYDROPANTOATE 2-REDUCTASE"/>
    <property type="match status" value="1"/>
</dbReference>
<dbReference type="GO" id="GO:0005737">
    <property type="term" value="C:cytoplasm"/>
    <property type="evidence" value="ECO:0007669"/>
    <property type="project" value="TreeGrafter"/>
</dbReference>
<dbReference type="PANTHER" id="PTHR21708:SF26">
    <property type="entry name" value="2-DEHYDROPANTOATE 2-REDUCTASE"/>
    <property type="match status" value="1"/>
</dbReference>
<sequence length="298" mass="33618">MVCRSNYKQVKNNGYQLESCTWGKQVFIPDNVVGSIEEASELHESYDYVIVTTKTHSSDKLVQDIKPVISQKTCIVLIQNGLELEVPYINQYPNNSVISVITFVGVHQVESGHLEHFLPFKMNFGNGRHSEESYLPQDLSNIANFESIIVDSEIKYVVTDQMRMVSWHKVQFNGTLAVIAVLSGGLTLQELLTTPHTRELADRAISEVQGVAKKLMGKGFPSWLPAVEVHHNQMINNPVPYKPSMLIDFEKGLPLEYESTLGNIVRIATELDYPVPICRTNYALLKQIDIKNVTKTRV</sequence>
<dbReference type="STRING" id="796925.A0A137P4F2"/>
<dbReference type="InterPro" id="IPR013328">
    <property type="entry name" value="6PGD_dom2"/>
</dbReference>